<evidence type="ECO:0000313" key="2">
    <source>
        <dbReference type="Proteomes" id="UP000248555"/>
    </source>
</evidence>
<proteinExistence type="predicted"/>
<gene>
    <name evidence="1" type="ORF">B0I26_10212</name>
</gene>
<organism evidence="1 2">
    <name type="scientific">Paranoxybacillus vitaminiphilus</name>
    <dbReference type="NCBI Taxonomy" id="581036"/>
    <lineage>
        <taxon>Bacteria</taxon>
        <taxon>Bacillati</taxon>
        <taxon>Bacillota</taxon>
        <taxon>Bacilli</taxon>
        <taxon>Bacillales</taxon>
        <taxon>Anoxybacillaceae</taxon>
        <taxon>Paranoxybacillus</taxon>
    </lineage>
</organism>
<accession>A0A327YLU0</accession>
<keyword evidence="2" id="KW-1185">Reference proteome</keyword>
<protein>
    <submittedName>
        <fullName evidence="1">Uncharacterized protein</fullName>
    </submittedName>
</protein>
<comment type="caution">
    <text evidence="1">The sequence shown here is derived from an EMBL/GenBank/DDBJ whole genome shotgun (WGS) entry which is preliminary data.</text>
</comment>
<sequence>MEVSIYIQIHERKDGLYVCSVEKQACAERKMRKGPAEF</sequence>
<evidence type="ECO:0000313" key="1">
    <source>
        <dbReference type="EMBL" id="RAK22034.1"/>
    </source>
</evidence>
<dbReference type="EMBL" id="QLMH01000002">
    <property type="protein sequence ID" value="RAK22034.1"/>
    <property type="molecule type" value="Genomic_DNA"/>
</dbReference>
<name>A0A327YLU0_9BACL</name>
<reference evidence="1 2" key="1">
    <citation type="submission" date="2018-06" db="EMBL/GenBank/DDBJ databases">
        <title>Genomic Encyclopedia of Type Strains, Phase III (KMG-III): the genomes of soil and plant-associated and newly described type strains.</title>
        <authorList>
            <person name="Whitman W."/>
        </authorList>
    </citation>
    <scope>NUCLEOTIDE SEQUENCE [LARGE SCALE GENOMIC DNA]</scope>
    <source>
        <strain evidence="1 2">CGMCC 1.8979</strain>
    </source>
</reference>
<dbReference type="Proteomes" id="UP000248555">
    <property type="component" value="Unassembled WGS sequence"/>
</dbReference>
<dbReference type="AlphaFoldDB" id="A0A327YLU0"/>